<dbReference type="Proteomes" id="UP000028623">
    <property type="component" value="Unassembled WGS sequence"/>
</dbReference>
<accession>A0A085BMC1</accession>
<keyword evidence="2" id="KW-1185">Reference proteome</keyword>
<name>A0A085BMC1_9FLAO</name>
<dbReference type="AlphaFoldDB" id="A0A085BMC1"/>
<evidence type="ECO:0000313" key="2">
    <source>
        <dbReference type="Proteomes" id="UP000028623"/>
    </source>
</evidence>
<gene>
    <name evidence="1" type="ORF">IO89_03285</name>
</gene>
<dbReference type="PROSITE" id="PS51257">
    <property type="entry name" value="PROKAR_LIPOPROTEIN"/>
    <property type="match status" value="1"/>
</dbReference>
<protein>
    <recommendedName>
        <fullName evidence="3">YD repeat-containing protein</fullName>
    </recommendedName>
</protein>
<evidence type="ECO:0008006" key="3">
    <source>
        <dbReference type="Google" id="ProtNLM"/>
    </source>
</evidence>
<dbReference type="STRING" id="421072.SAMN04488097_1624"/>
<comment type="caution">
    <text evidence="1">The sequence shown here is derived from an EMBL/GenBank/DDBJ whole genome shotgun (WGS) entry which is preliminary data.</text>
</comment>
<dbReference type="EMBL" id="JPLY01000001">
    <property type="protein sequence ID" value="KFC23616.1"/>
    <property type="molecule type" value="Genomic_DNA"/>
</dbReference>
<sequence length="273" mass="32012">MKKIFTLLFSSFILFSCSRDDDKVQTQNDDALITKMSLILYPNSLPYNNSELSFYFQYDNNKRLIKKTGGFLSVSGSSGYNGFFTDKIYTTLTYINNKVTVENFSSSPDFTVPKNSKYYTIDNNQIIQKEVPNNYYGSYRDEKQTFKYTNNKVVEISTTLPNLPYFPPDDYIETYLEKFYYDTNGNLTKSEYFEQHDGINKGIKIVRTFGDYDNSINPFKRFYLLDEYFYRSISKNNFRKYTEVKYNEAGGIISNSEQAWTFKYDSSGNIIIN</sequence>
<dbReference type="RefSeq" id="WP_034973541.1">
    <property type="nucleotide sequence ID" value="NZ_FOFI01000002.1"/>
</dbReference>
<dbReference type="OrthoDB" id="703951at2"/>
<proteinExistence type="predicted"/>
<organism evidence="1 2">
    <name type="scientific">Epilithonimonas lactis</name>
    <dbReference type="NCBI Taxonomy" id="421072"/>
    <lineage>
        <taxon>Bacteria</taxon>
        <taxon>Pseudomonadati</taxon>
        <taxon>Bacteroidota</taxon>
        <taxon>Flavobacteriia</taxon>
        <taxon>Flavobacteriales</taxon>
        <taxon>Weeksellaceae</taxon>
        <taxon>Chryseobacterium group</taxon>
        <taxon>Epilithonimonas</taxon>
    </lineage>
</organism>
<evidence type="ECO:0000313" key="1">
    <source>
        <dbReference type="EMBL" id="KFC23616.1"/>
    </source>
</evidence>
<dbReference type="eggNOG" id="ENOG5032WVW">
    <property type="taxonomic scope" value="Bacteria"/>
</dbReference>
<reference evidence="1 2" key="1">
    <citation type="submission" date="2014-07" db="EMBL/GenBank/DDBJ databases">
        <title>Epilithonimonas lactis LMG 22401 Genome.</title>
        <authorList>
            <person name="Pipes S.E."/>
            <person name="Stropko S.J."/>
        </authorList>
    </citation>
    <scope>NUCLEOTIDE SEQUENCE [LARGE SCALE GENOMIC DNA]</scope>
    <source>
        <strain evidence="1 2">LMG 24401</strain>
    </source>
</reference>